<protein>
    <submittedName>
        <fullName evidence="1">Uncharacterized protein</fullName>
    </submittedName>
</protein>
<dbReference type="SUPFAM" id="SSF56672">
    <property type="entry name" value="DNA/RNA polymerases"/>
    <property type="match status" value="1"/>
</dbReference>
<proteinExistence type="predicted"/>
<dbReference type="InterPro" id="IPR043502">
    <property type="entry name" value="DNA/RNA_pol_sf"/>
</dbReference>
<gene>
    <name evidence="1" type="ORF">MGAL_10B061769</name>
</gene>
<dbReference type="PANTHER" id="PTHR47331">
    <property type="entry name" value="PHD-TYPE DOMAIN-CONTAINING PROTEIN"/>
    <property type="match status" value="1"/>
</dbReference>
<organism evidence="1 2">
    <name type="scientific">Mytilus galloprovincialis</name>
    <name type="common">Mediterranean mussel</name>
    <dbReference type="NCBI Taxonomy" id="29158"/>
    <lineage>
        <taxon>Eukaryota</taxon>
        <taxon>Metazoa</taxon>
        <taxon>Spiralia</taxon>
        <taxon>Lophotrochozoa</taxon>
        <taxon>Mollusca</taxon>
        <taxon>Bivalvia</taxon>
        <taxon>Autobranchia</taxon>
        <taxon>Pteriomorphia</taxon>
        <taxon>Mytilida</taxon>
        <taxon>Mytiloidea</taxon>
        <taxon>Mytilidae</taxon>
        <taxon>Mytilinae</taxon>
        <taxon>Mytilus</taxon>
    </lineage>
</organism>
<evidence type="ECO:0000313" key="2">
    <source>
        <dbReference type="Proteomes" id="UP000596742"/>
    </source>
</evidence>
<dbReference type="InterPro" id="IPR008042">
    <property type="entry name" value="Retrotrans_Pao"/>
</dbReference>
<dbReference type="Pfam" id="PF05380">
    <property type="entry name" value="Peptidase_A17"/>
    <property type="match status" value="1"/>
</dbReference>
<dbReference type="OrthoDB" id="6141748at2759"/>
<dbReference type="PANTHER" id="PTHR47331:SF6">
    <property type="entry name" value="DOUBLECORTIN DOMAIN-CONTAINING PROTEIN"/>
    <property type="match status" value="1"/>
</dbReference>
<dbReference type="EMBL" id="UYJE01009702">
    <property type="protein sequence ID" value="VDI75878.1"/>
    <property type="molecule type" value="Genomic_DNA"/>
</dbReference>
<reference evidence="1" key="1">
    <citation type="submission" date="2018-11" db="EMBL/GenBank/DDBJ databases">
        <authorList>
            <person name="Alioto T."/>
            <person name="Alioto T."/>
        </authorList>
    </citation>
    <scope>NUCLEOTIDE SEQUENCE</scope>
</reference>
<accession>A0A8B6H929</accession>
<name>A0A8B6H929_MYTGA</name>
<evidence type="ECO:0000313" key="1">
    <source>
        <dbReference type="EMBL" id="VDI75878.1"/>
    </source>
</evidence>
<sequence>MSYEDKMFMKQMDNEFVRDSEGSWVAPLPFRVPRQPLPSNKPQALHRASMLDASLNRNPVKREHFLTFMSKILDNNHAELAPPLGEHEECWYLPLFGVYHPKKPDQIRGVFDSSAKCNGVSLNSVLLTGPDLTNDLLGVLLRFRKEMVAKTITRRGILSTINSLYDPLGFLAPVIIQGKLLLRKIVSETVDWDQPLSDQTAAEWKSWRDTLIAIETLRIPRTYVPYLSKTATKELHVFSDASEKAIAAVAYLRTTDSSGEPNICFILGKAKVAPTSGHTIPRLELSAAVLAVEITQTIVDNLDLHIDNVKFYTDSKVVLGYISNETRRFFIYVANRVEKIRKFSSPSQWNYVPTNRNPADSGTRSVPAHEIHSSEWLLGPRQLLFSEQKNSEDIYQLIDPEEDGEIRATVNVYQRWNRHIWTLDNCFT</sequence>
<keyword evidence="2" id="KW-1185">Reference proteome</keyword>
<dbReference type="Proteomes" id="UP000596742">
    <property type="component" value="Unassembled WGS sequence"/>
</dbReference>
<dbReference type="AlphaFoldDB" id="A0A8B6H929"/>
<comment type="caution">
    <text evidence="1">The sequence shown here is derived from an EMBL/GenBank/DDBJ whole genome shotgun (WGS) entry which is preliminary data.</text>
</comment>